<keyword evidence="2" id="KW-1185">Reference proteome</keyword>
<dbReference type="InParanoid" id="G3JNA0"/>
<dbReference type="GeneID" id="18168713"/>
<organism evidence="1 2">
    <name type="scientific">Cordyceps militaris (strain CM01)</name>
    <name type="common">Caterpillar fungus</name>
    <dbReference type="NCBI Taxonomy" id="983644"/>
    <lineage>
        <taxon>Eukaryota</taxon>
        <taxon>Fungi</taxon>
        <taxon>Dikarya</taxon>
        <taxon>Ascomycota</taxon>
        <taxon>Pezizomycotina</taxon>
        <taxon>Sordariomycetes</taxon>
        <taxon>Hypocreomycetidae</taxon>
        <taxon>Hypocreales</taxon>
        <taxon>Cordycipitaceae</taxon>
        <taxon>Cordyceps</taxon>
    </lineage>
</organism>
<dbReference type="AlphaFoldDB" id="G3JNA0"/>
<proteinExistence type="predicted"/>
<gene>
    <name evidence="1" type="ORF">CCM_06699</name>
</gene>
<dbReference type="KEGG" id="cmt:CCM_06699"/>
<evidence type="ECO:0000313" key="1">
    <source>
        <dbReference type="EMBL" id="EGX90282.1"/>
    </source>
</evidence>
<sequence length="224" mass="24702">MISCLQRFSERTADPWDWQKGKSMPTDGAKTALTVKILGLEKRAQVQKVEDAVHTCNFGGDKHSVLVPVLHSPSCATESPNAVLSVRTGRSWNCQLRCSARAYITHSPRGRECDQVLPPVSMLALLPCHKSLLPLVAQSVGRSQFRALSNTNTLSLFSPWPRVICQGVCPSKLRKYLPAFGSPELAKDIGQHCRSVICAIAFVAVACWRNVNVRNIKQVKGLHF</sequence>
<dbReference type="Proteomes" id="UP000001610">
    <property type="component" value="Unassembled WGS sequence"/>
</dbReference>
<reference evidence="1 2" key="1">
    <citation type="journal article" date="2011" name="Genome Biol.">
        <title>Genome sequence of the insect pathogenic fungus Cordyceps militaris, a valued traditional Chinese medicine.</title>
        <authorList>
            <person name="Zheng P."/>
            <person name="Xia Y."/>
            <person name="Xiao G."/>
            <person name="Xiong C."/>
            <person name="Hu X."/>
            <person name="Zhang S."/>
            <person name="Zheng H."/>
            <person name="Huang Y."/>
            <person name="Zhou Y."/>
            <person name="Wang S."/>
            <person name="Zhao G.P."/>
            <person name="Liu X."/>
            <person name="St Leger R.J."/>
            <person name="Wang C."/>
        </authorList>
    </citation>
    <scope>NUCLEOTIDE SEQUENCE [LARGE SCALE GENOMIC DNA]</scope>
    <source>
        <strain evidence="1 2">CM01</strain>
    </source>
</reference>
<name>G3JNA0_CORMM</name>
<evidence type="ECO:0000313" key="2">
    <source>
        <dbReference type="Proteomes" id="UP000001610"/>
    </source>
</evidence>
<dbReference type="VEuPathDB" id="FungiDB:CCM_06699"/>
<dbReference type="RefSeq" id="XP_006671903.1">
    <property type="nucleotide sequence ID" value="XM_006671840.1"/>
</dbReference>
<dbReference type="EMBL" id="JH126403">
    <property type="protein sequence ID" value="EGX90282.1"/>
    <property type="molecule type" value="Genomic_DNA"/>
</dbReference>
<accession>G3JNA0</accession>
<protein>
    <submittedName>
        <fullName evidence="1">Uncharacterized protein</fullName>
    </submittedName>
</protein>
<dbReference type="HOGENOM" id="CLU_1234961_0_0_1"/>